<keyword evidence="3" id="KW-1185">Reference proteome</keyword>
<accession>A0ABW7UF29</accession>
<proteinExistence type="predicted"/>
<dbReference type="EMBL" id="JBIRUI010000020">
    <property type="protein sequence ID" value="MFI1718266.1"/>
    <property type="molecule type" value="Genomic_DNA"/>
</dbReference>
<comment type="caution">
    <text evidence="2">The sequence shown here is derived from an EMBL/GenBank/DDBJ whole genome shotgun (WGS) entry which is preliminary data.</text>
</comment>
<sequence length="403" mass="44406">MVAYALTATHTSVPVFAERIFEGLPRVDQRRWAQAYMQGLLTTPGKKSVRRLAAAISPEPAVSQSLHQFVNASPWDWMPVRAELTRWVEREMAPRAWVIGQAVLRKRGEHSCGVHRRFLASTGRSVTCQVGAGLFLSSYDQAVPVDWRLMLPGSWTKDPERRARTRIPADVGPRSVEQHALDLVDTLADTSRAAPLPVVADLEALGGTSSAALVHGLALRGRDFVVAVPDSLQVVVGRHLRVQRPQGGDSQGLVLAARNLFEFNAGTLTRVENVGPWDGRGRHTTVMSGFVRIPQPGRGGERIHRTYRLFAVRPANGRQPVQLWLTSLTHARMESVLALTRTLAHAGEAVREMSDDFGLQDFEGRSYPGWHHHMTLVSAAYAYSRLDRRPAPTGGGERLLVAA</sequence>
<evidence type="ECO:0000313" key="2">
    <source>
        <dbReference type="EMBL" id="MFI1718266.1"/>
    </source>
</evidence>
<dbReference type="InterPro" id="IPR038721">
    <property type="entry name" value="IS701-like_DDE_dom"/>
</dbReference>
<feature type="domain" description="Transposase IS701-like DDE" evidence="1">
    <location>
        <begin position="20"/>
        <end position="251"/>
    </location>
</feature>
<organism evidence="2 3">
    <name type="scientific">Streptomyces litmocidini</name>
    <dbReference type="NCBI Taxonomy" id="67318"/>
    <lineage>
        <taxon>Bacteria</taxon>
        <taxon>Bacillati</taxon>
        <taxon>Actinomycetota</taxon>
        <taxon>Actinomycetes</taxon>
        <taxon>Kitasatosporales</taxon>
        <taxon>Streptomycetaceae</taxon>
        <taxon>Streptomyces</taxon>
    </lineage>
</organism>
<dbReference type="RefSeq" id="WP_398712850.1">
    <property type="nucleotide sequence ID" value="NZ_JBIRUI010000020.1"/>
</dbReference>
<name>A0ABW7UF29_9ACTN</name>
<gene>
    <name evidence="2" type="ORF">ACH407_32480</name>
</gene>
<dbReference type="InterPro" id="IPR039365">
    <property type="entry name" value="IS701-like"/>
</dbReference>
<dbReference type="PANTHER" id="PTHR33627:SF1">
    <property type="entry name" value="TRANSPOSASE"/>
    <property type="match status" value="1"/>
</dbReference>
<evidence type="ECO:0000259" key="1">
    <source>
        <dbReference type="Pfam" id="PF13546"/>
    </source>
</evidence>
<evidence type="ECO:0000313" key="3">
    <source>
        <dbReference type="Proteomes" id="UP001611339"/>
    </source>
</evidence>
<dbReference type="Proteomes" id="UP001611339">
    <property type="component" value="Unassembled WGS sequence"/>
</dbReference>
<protein>
    <submittedName>
        <fullName evidence="2">IS701 family transposase</fullName>
    </submittedName>
</protein>
<dbReference type="Pfam" id="PF13546">
    <property type="entry name" value="DDE_5"/>
    <property type="match status" value="1"/>
</dbReference>
<reference evidence="2 3" key="1">
    <citation type="submission" date="2024-10" db="EMBL/GenBank/DDBJ databases">
        <title>The Natural Products Discovery Center: Release of the First 8490 Sequenced Strains for Exploring Actinobacteria Biosynthetic Diversity.</title>
        <authorList>
            <person name="Kalkreuter E."/>
            <person name="Kautsar S.A."/>
            <person name="Yang D."/>
            <person name="Bader C.D."/>
            <person name="Teijaro C.N."/>
            <person name="Fluegel L."/>
            <person name="Davis C.M."/>
            <person name="Simpson J.R."/>
            <person name="Lauterbach L."/>
            <person name="Steele A.D."/>
            <person name="Gui C."/>
            <person name="Meng S."/>
            <person name="Li G."/>
            <person name="Viehrig K."/>
            <person name="Ye F."/>
            <person name="Su P."/>
            <person name="Kiefer A.F."/>
            <person name="Nichols A."/>
            <person name="Cepeda A.J."/>
            <person name="Yan W."/>
            <person name="Fan B."/>
            <person name="Jiang Y."/>
            <person name="Adhikari A."/>
            <person name="Zheng C.-J."/>
            <person name="Schuster L."/>
            <person name="Cowan T.M."/>
            <person name="Smanski M.J."/>
            <person name="Chevrette M.G."/>
            <person name="De Carvalho L.P.S."/>
            <person name="Shen B."/>
        </authorList>
    </citation>
    <scope>NUCLEOTIDE SEQUENCE [LARGE SCALE GENOMIC DNA]</scope>
    <source>
        <strain evidence="2 3">NPDC020602</strain>
    </source>
</reference>
<dbReference type="PANTHER" id="PTHR33627">
    <property type="entry name" value="TRANSPOSASE"/>
    <property type="match status" value="1"/>
</dbReference>